<reference evidence="2" key="1">
    <citation type="submission" date="2017-05" db="UniProtKB">
        <authorList>
            <consortium name="EnsemblMetazoa"/>
        </authorList>
    </citation>
    <scope>IDENTIFICATION</scope>
</reference>
<evidence type="ECO:0000313" key="2">
    <source>
        <dbReference type="EnsemblMetazoa" id="Aqu2.1.24207_001"/>
    </source>
</evidence>
<dbReference type="InParanoid" id="A0A1X7U8E3"/>
<feature type="region of interest" description="Disordered" evidence="1">
    <location>
        <begin position="1"/>
        <end position="74"/>
    </location>
</feature>
<dbReference type="EnsemblMetazoa" id="Aqu2.1.24207_001">
    <property type="protein sequence ID" value="Aqu2.1.24207_001"/>
    <property type="gene ID" value="Aqu2.1.24207"/>
</dbReference>
<name>A0A1X7U8E3_AMPQE</name>
<dbReference type="OrthoDB" id="5978202at2759"/>
<dbReference type="AlphaFoldDB" id="A0A1X7U8E3"/>
<accession>A0A1X7U8E3</accession>
<protein>
    <submittedName>
        <fullName evidence="2">Uncharacterized protein</fullName>
    </submittedName>
</protein>
<proteinExistence type="predicted"/>
<evidence type="ECO:0000256" key="1">
    <source>
        <dbReference type="SAM" id="MobiDB-lite"/>
    </source>
</evidence>
<organism evidence="2">
    <name type="scientific">Amphimedon queenslandica</name>
    <name type="common">Sponge</name>
    <dbReference type="NCBI Taxonomy" id="400682"/>
    <lineage>
        <taxon>Eukaryota</taxon>
        <taxon>Metazoa</taxon>
        <taxon>Porifera</taxon>
        <taxon>Demospongiae</taxon>
        <taxon>Heteroscleromorpha</taxon>
        <taxon>Haplosclerida</taxon>
        <taxon>Niphatidae</taxon>
        <taxon>Amphimedon</taxon>
    </lineage>
</organism>
<sequence length="285" mass="32505">MFQEEELELEHNPDDDCYSRLGGSNLDEGHATTPKRPKTSRKRTRSQESEASAPMNIDATHITRRKNPQISMTASTSKSTTIVVSTEQVDEGDDVYFRFAGATLASMLHNRYKEIRKCIKEKINIISEEIKVLQTINTKDKSDMPGYLKYRDKGQMYSPDPVFIPFFRSVDKCIKGVVNEKGIEDHGNELIKVAHLLASETTHLKSTFIQLLEKKMVLEKDIEKQAAVNVYQEMLRKLCNTWIQEFISSLQQKIASEKGHGTVAGQNLRDKLLSQHIDTQSRVQM</sequence>
<feature type="compositionally biased region" description="Basic residues" evidence="1">
    <location>
        <begin position="33"/>
        <end position="44"/>
    </location>
</feature>
<feature type="compositionally biased region" description="Basic and acidic residues" evidence="1">
    <location>
        <begin position="9"/>
        <end position="18"/>
    </location>
</feature>